<dbReference type="AlphaFoldDB" id="A0AAV6YKW8"/>
<proteinExistence type="predicted"/>
<accession>A0AAV6YKW8</accession>
<dbReference type="Proteomes" id="UP000824782">
    <property type="component" value="Unassembled WGS sequence"/>
</dbReference>
<organism evidence="1 2">
    <name type="scientific">Engystomops pustulosus</name>
    <name type="common">Tungara frog</name>
    <name type="synonym">Physalaemus pustulosus</name>
    <dbReference type="NCBI Taxonomy" id="76066"/>
    <lineage>
        <taxon>Eukaryota</taxon>
        <taxon>Metazoa</taxon>
        <taxon>Chordata</taxon>
        <taxon>Craniata</taxon>
        <taxon>Vertebrata</taxon>
        <taxon>Euteleostomi</taxon>
        <taxon>Amphibia</taxon>
        <taxon>Batrachia</taxon>
        <taxon>Anura</taxon>
        <taxon>Neobatrachia</taxon>
        <taxon>Hyloidea</taxon>
        <taxon>Leptodactylidae</taxon>
        <taxon>Leiuperinae</taxon>
        <taxon>Engystomops</taxon>
    </lineage>
</organism>
<keyword evidence="2" id="KW-1185">Reference proteome</keyword>
<feature type="non-terminal residue" evidence="1">
    <location>
        <position position="1"/>
    </location>
</feature>
<protein>
    <submittedName>
        <fullName evidence="1">Uncharacterized protein</fullName>
    </submittedName>
</protein>
<evidence type="ECO:0000313" key="2">
    <source>
        <dbReference type="Proteomes" id="UP000824782"/>
    </source>
</evidence>
<dbReference type="EMBL" id="WNYA01068808">
    <property type="protein sequence ID" value="KAG8535380.1"/>
    <property type="molecule type" value="Genomic_DNA"/>
</dbReference>
<sequence length="90" mass="9860">GNFMALNEEVKWQIGYSDTIDAVLNSDVLDQSHFIVPVLVYSANTVPTNPEEIKEILKAARDITGTYLCGGRGDGYKVTHIVQVTPLIPV</sequence>
<comment type="caution">
    <text evidence="1">The sequence shown here is derived from an EMBL/GenBank/DDBJ whole genome shotgun (WGS) entry which is preliminary data.</text>
</comment>
<name>A0AAV6YKW8_ENGPU</name>
<evidence type="ECO:0000313" key="1">
    <source>
        <dbReference type="EMBL" id="KAG8535380.1"/>
    </source>
</evidence>
<reference evidence="1" key="1">
    <citation type="thesis" date="2020" institute="ProQuest LLC" country="789 East Eisenhower Parkway, Ann Arbor, MI, USA">
        <title>Comparative Genomics and Chromosome Evolution.</title>
        <authorList>
            <person name="Mudd A.B."/>
        </authorList>
    </citation>
    <scope>NUCLEOTIDE SEQUENCE</scope>
    <source>
        <strain evidence="1">237g6f4</strain>
        <tissue evidence="1">Blood</tissue>
    </source>
</reference>
<gene>
    <name evidence="1" type="ORF">GDO81_028688</name>
</gene>